<keyword evidence="3" id="KW-1185">Reference proteome</keyword>
<keyword evidence="1" id="KW-0472">Membrane</keyword>
<sequence>MDAMEWTRLVKWTAKDEEHGGGVWKIHRAVDDDEAEGQPDVDSDVDIEAGDDDDVAAAAAAAVVAVAAAAVAAAAAAAAAAAVVVAAAVVAVVAVVAGDAVDFGVDSAVAGFVVAGSVDVAGIADVDVGGDADAAAAGDED</sequence>
<feature type="transmembrane region" description="Helical" evidence="1">
    <location>
        <begin position="55"/>
        <end position="73"/>
    </location>
</feature>
<gene>
    <name evidence="2" type="ORF">Q9L58_006351</name>
</gene>
<protein>
    <submittedName>
        <fullName evidence="2">Uncharacterized protein</fullName>
    </submittedName>
</protein>
<keyword evidence="1" id="KW-1133">Transmembrane helix</keyword>
<feature type="transmembrane region" description="Helical" evidence="1">
    <location>
        <begin position="80"/>
        <end position="98"/>
    </location>
</feature>
<evidence type="ECO:0000313" key="2">
    <source>
        <dbReference type="EMBL" id="KAL0634687.1"/>
    </source>
</evidence>
<accession>A0ABR3GFG4</accession>
<dbReference type="Proteomes" id="UP001447188">
    <property type="component" value="Unassembled WGS sequence"/>
</dbReference>
<proteinExistence type="predicted"/>
<name>A0ABR3GFG4_9PEZI</name>
<keyword evidence="1" id="KW-0812">Transmembrane</keyword>
<evidence type="ECO:0000313" key="3">
    <source>
        <dbReference type="Proteomes" id="UP001447188"/>
    </source>
</evidence>
<evidence type="ECO:0000256" key="1">
    <source>
        <dbReference type="SAM" id="Phobius"/>
    </source>
</evidence>
<comment type="caution">
    <text evidence="2">The sequence shown here is derived from an EMBL/GenBank/DDBJ whole genome shotgun (WGS) entry which is preliminary data.</text>
</comment>
<dbReference type="EMBL" id="JBBBZM010000087">
    <property type="protein sequence ID" value="KAL0634687.1"/>
    <property type="molecule type" value="Genomic_DNA"/>
</dbReference>
<reference evidence="2 3" key="1">
    <citation type="submission" date="2024-02" db="EMBL/GenBank/DDBJ databases">
        <title>Discinaceae phylogenomics.</title>
        <authorList>
            <person name="Dirks A.C."/>
            <person name="James T.Y."/>
        </authorList>
    </citation>
    <scope>NUCLEOTIDE SEQUENCE [LARGE SCALE GENOMIC DNA]</scope>
    <source>
        <strain evidence="2 3">ACD0624</strain>
    </source>
</reference>
<organism evidence="2 3">
    <name type="scientific">Discina gigas</name>
    <dbReference type="NCBI Taxonomy" id="1032678"/>
    <lineage>
        <taxon>Eukaryota</taxon>
        <taxon>Fungi</taxon>
        <taxon>Dikarya</taxon>
        <taxon>Ascomycota</taxon>
        <taxon>Pezizomycotina</taxon>
        <taxon>Pezizomycetes</taxon>
        <taxon>Pezizales</taxon>
        <taxon>Discinaceae</taxon>
        <taxon>Discina</taxon>
    </lineage>
</organism>